<dbReference type="InterPro" id="IPR048304">
    <property type="entry name" value="UbiD_Rift_dom"/>
</dbReference>
<name>A0A517RAR2_9PLAN</name>
<reference evidence="4 5" key="1">
    <citation type="submission" date="2019-02" db="EMBL/GenBank/DDBJ databases">
        <title>Deep-cultivation of Planctomycetes and their phenomic and genomic characterization uncovers novel biology.</title>
        <authorList>
            <person name="Wiegand S."/>
            <person name="Jogler M."/>
            <person name="Boedeker C."/>
            <person name="Pinto D."/>
            <person name="Vollmers J."/>
            <person name="Rivas-Marin E."/>
            <person name="Kohn T."/>
            <person name="Peeters S.H."/>
            <person name="Heuer A."/>
            <person name="Rast P."/>
            <person name="Oberbeckmann S."/>
            <person name="Bunk B."/>
            <person name="Jeske O."/>
            <person name="Meyerdierks A."/>
            <person name="Storesund J.E."/>
            <person name="Kallscheuer N."/>
            <person name="Luecker S."/>
            <person name="Lage O.M."/>
            <person name="Pohl T."/>
            <person name="Merkel B.J."/>
            <person name="Hornburger P."/>
            <person name="Mueller R.-W."/>
            <person name="Bruemmer F."/>
            <person name="Labrenz M."/>
            <person name="Spormann A.M."/>
            <person name="Op den Camp H."/>
            <person name="Overmann J."/>
            <person name="Amann R."/>
            <person name="Jetten M.S.M."/>
            <person name="Mascher T."/>
            <person name="Medema M.H."/>
            <person name="Devos D.P."/>
            <person name="Kaster A.-K."/>
            <person name="Ovreas L."/>
            <person name="Rohde M."/>
            <person name="Galperin M.Y."/>
            <person name="Jogler C."/>
        </authorList>
    </citation>
    <scope>NUCLEOTIDE SEQUENCE [LARGE SCALE GENOMIC DNA]</scope>
    <source>
        <strain evidence="4 5">Pan241w</strain>
    </source>
</reference>
<feature type="domain" description="3-octaprenyl-4-hydroxybenzoate carboxy-lyase-like Rift-related" evidence="1">
    <location>
        <begin position="118"/>
        <end position="316"/>
    </location>
</feature>
<dbReference type="InterPro" id="IPR002830">
    <property type="entry name" value="UbiD"/>
</dbReference>
<evidence type="ECO:0000313" key="5">
    <source>
        <dbReference type="Proteomes" id="UP000317171"/>
    </source>
</evidence>
<keyword evidence="5" id="KW-1185">Reference proteome</keyword>
<organism evidence="4 5">
    <name type="scientific">Gimesia alba</name>
    <dbReference type="NCBI Taxonomy" id="2527973"/>
    <lineage>
        <taxon>Bacteria</taxon>
        <taxon>Pseudomonadati</taxon>
        <taxon>Planctomycetota</taxon>
        <taxon>Planctomycetia</taxon>
        <taxon>Planctomycetales</taxon>
        <taxon>Planctomycetaceae</taxon>
        <taxon>Gimesia</taxon>
    </lineage>
</organism>
<dbReference type="Gene3D" id="3.40.1670.10">
    <property type="entry name" value="UbiD C-terminal domain-like"/>
    <property type="match status" value="1"/>
</dbReference>
<dbReference type="EC" id="4.1.1.61" evidence="4"/>
<dbReference type="InterPro" id="IPR049381">
    <property type="entry name" value="UbiD-like_C"/>
</dbReference>
<dbReference type="InterPro" id="IPR049383">
    <property type="entry name" value="UbiD-like_N"/>
</dbReference>
<dbReference type="SUPFAM" id="SSF143968">
    <property type="entry name" value="UbiD C-terminal domain-like"/>
    <property type="match status" value="2"/>
</dbReference>
<evidence type="ECO:0000259" key="3">
    <source>
        <dbReference type="Pfam" id="PF20696"/>
    </source>
</evidence>
<dbReference type="SUPFAM" id="SSF50475">
    <property type="entry name" value="FMN-binding split barrel"/>
    <property type="match status" value="1"/>
</dbReference>
<dbReference type="GO" id="GO:0005737">
    <property type="term" value="C:cytoplasm"/>
    <property type="evidence" value="ECO:0007669"/>
    <property type="project" value="TreeGrafter"/>
</dbReference>
<gene>
    <name evidence="4" type="ORF">Pan241w_10170</name>
</gene>
<evidence type="ECO:0000259" key="1">
    <source>
        <dbReference type="Pfam" id="PF01977"/>
    </source>
</evidence>
<dbReference type="PANTHER" id="PTHR30108:SF7">
    <property type="entry name" value="3-POLYPRENYL-4-HYDROXYBENZOATE DECARBOXYLASE"/>
    <property type="match status" value="1"/>
</dbReference>
<dbReference type="Proteomes" id="UP000317171">
    <property type="component" value="Chromosome"/>
</dbReference>
<protein>
    <submittedName>
        <fullName evidence="4">4-hydroxybenzoate decarboxylase subunit C</fullName>
        <ecNumber evidence="4">4.1.1.61</ecNumber>
    </submittedName>
</protein>
<sequence>MGYRGLRECVNDLERTGQLIRIEQEIDTNLEAAEIQRRVYQAGGPALYFANVRNCRFPMVSNLFGTLERTRYIFRDALAAVNHLVELKVDPSQFWKHPFRYCDVPFSLLHMLPRSRSRGPVMENQIQIQDLPQLKSWPDDGGPFITLPQVYTESPKRGGLMNSNLGMYRIQLDGNEYQPNKQIGMHYQIHRSIGVHHAEAIEKGEPLKVNVFVGGAPAMTLSAVMPLPEGLSELTFAGALGKRAIRMVRNKQGLPIYADADFCITGWIDPEQLLPEGPFGDHLGYYSLAHPFPVMNVEAVYHRNDAIWPFTVVGRPPQEDTAFGAIIHEITGPAIPSVIPGVHQVHAVDAAGVHPLLLAVGSERYTPYDQERKPQEILTNANAILGQGQLSLAKYLMIVAREDNPELDAEEIEAFLSHLLERIDWNRDLHFQTCTTMDTLDYSGAGFNSGSKLVMAAAGSVKRKLPTTLPESGTLPSDFSDPRICRPGILAVKAPAFQEQNTDLRRFCSGLSLTHSFNQFPLIVLVDDSQFTAASLNNFLWTVFTRSNPASDIDGVEAFTKDKHWGCRGALVIDARIKPHHAPPLIEDPEITRRVDQLGAPGGPLHGII</sequence>
<dbReference type="NCBIfam" id="TIGR00148">
    <property type="entry name" value="UbiD family decarboxylase"/>
    <property type="match status" value="1"/>
</dbReference>
<dbReference type="Pfam" id="PF20695">
    <property type="entry name" value="UbiD_N"/>
    <property type="match status" value="1"/>
</dbReference>
<dbReference type="PANTHER" id="PTHR30108">
    <property type="entry name" value="3-OCTAPRENYL-4-HYDROXYBENZOATE CARBOXY-LYASE-RELATED"/>
    <property type="match status" value="1"/>
</dbReference>
<dbReference type="KEGG" id="gaz:Pan241w_10170"/>
<dbReference type="GO" id="GO:0018799">
    <property type="term" value="F:4-hydroxybenzoate decarboxylase activity"/>
    <property type="evidence" value="ECO:0007669"/>
    <property type="project" value="UniProtKB-EC"/>
</dbReference>
<dbReference type="Pfam" id="PF20696">
    <property type="entry name" value="UbiD_C"/>
    <property type="match status" value="1"/>
</dbReference>
<keyword evidence="4" id="KW-0456">Lyase</keyword>
<accession>A0A517RAR2</accession>
<dbReference type="RefSeq" id="WP_145211752.1">
    <property type="nucleotide sequence ID" value="NZ_CP036269.1"/>
</dbReference>
<evidence type="ECO:0000259" key="2">
    <source>
        <dbReference type="Pfam" id="PF20695"/>
    </source>
</evidence>
<evidence type="ECO:0000313" key="4">
    <source>
        <dbReference type="EMBL" id="QDT40958.1"/>
    </source>
</evidence>
<dbReference type="AlphaFoldDB" id="A0A517RAR2"/>
<dbReference type="EMBL" id="CP036269">
    <property type="protein sequence ID" value="QDT40958.1"/>
    <property type="molecule type" value="Genomic_DNA"/>
</dbReference>
<dbReference type="OrthoDB" id="9809841at2"/>
<proteinExistence type="predicted"/>
<feature type="domain" description="3-octaprenyl-4-hydroxybenzoate carboxy-lyase-like C-terminal" evidence="3">
    <location>
        <begin position="323"/>
        <end position="457"/>
    </location>
</feature>
<dbReference type="Pfam" id="PF01977">
    <property type="entry name" value="UbiD"/>
    <property type="match status" value="1"/>
</dbReference>
<feature type="domain" description="3-octaprenyl-4-hydroxybenzoate carboxy-lyase-like N-terminal" evidence="2">
    <location>
        <begin position="11"/>
        <end position="87"/>
    </location>
</feature>